<keyword evidence="4 9" id="KW-0863">Zinc-finger</keyword>
<keyword evidence="6" id="KW-0805">Transcription regulation</keyword>
<dbReference type="InterPro" id="IPR013087">
    <property type="entry name" value="Znf_C2H2_type"/>
</dbReference>
<dbReference type="InterPro" id="IPR036236">
    <property type="entry name" value="Znf_C2H2_sf"/>
</dbReference>
<dbReference type="AlphaFoldDB" id="A0A8B8G561"/>
<feature type="domain" description="C2H2-type" evidence="10">
    <location>
        <begin position="351"/>
        <end position="378"/>
    </location>
</feature>
<dbReference type="GeneID" id="112688806"/>
<feature type="domain" description="C2H2-type" evidence="10">
    <location>
        <begin position="621"/>
        <end position="648"/>
    </location>
</feature>
<evidence type="ECO:0000313" key="11">
    <source>
        <dbReference type="Proteomes" id="UP000694846"/>
    </source>
</evidence>
<dbReference type="PROSITE" id="PS50157">
    <property type="entry name" value="ZINC_FINGER_C2H2_2"/>
    <property type="match status" value="11"/>
</dbReference>
<dbReference type="SUPFAM" id="SSF57667">
    <property type="entry name" value="beta-beta-alpha zinc fingers"/>
    <property type="match status" value="5"/>
</dbReference>
<keyword evidence="3" id="KW-0677">Repeat</keyword>
<evidence type="ECO:0000256" key="6">
    <source>
        <dbReference type="ARBA" id="ARBA00023015"/>
    </source>
</evidence>
<sequence length="737" mass="85792">MEIDSRFIAFENDHTYLKTTYANSKNAAFLQATFSTVESKDKTILSKTPLTKIQSTVDKNESMEKSVNSLNIPNSNVYFISNSLNFPLHSNIQISQNNLPIQHINIENKSIIRPIKPKITNDVEIISSPQRRSNASLNNKLQNTTLKNNLSTKPKLVNDSQEKSFIKSMNNKILKNYENGLFTIKLSSNLLKRIQNGQNLFMCVECNKMYTEHKDLLDHQMTHDKCTKKIIDSKEKREREHANNFKICGDIKNGNEKFTNDTHDFNKQTKPILKSSVNSKKRKVIFQGECIMCHSVFPDLGKHIRTVHQNDLNKNKGSHLQYNCFKCDMKFDTKQHLHAHDLHAHKPIYSHTCEHCYKDFTYKADLETHMETHFNDSKKYLCPYCDVGFSHSNGLRTHLVKHIGSSTPENSAFEIPDCKIEYSPTRPPEQLDQLFEELNNISNDVDDVYNDQVSDDNYRVKLANEETNKLSIINSLTTENLNIDKELNNVPLETTLSDKTRISYTMCRICLIIVSYSRIGRHMKKKHNNAAPYQCEVCHAEFNRKHIMDDHRRKHTNNKPHKCIQCSKCFTYKHHLNRHMMIVHNGDSIEKPFKCSVCDKAFSFKEYLTLHVNSRHKGKHYMCQICGKSFSTNAALNKHQLCHTDERPFMCEHCGRTFKCKTHCDTHKKNMHPGDPELALPPEKFECNLCNKKFSTKVYRDMHLKRHNGLGHQCDICYKLFVSKAHMRRHIKIMHRN</sequence>
<feature type="domain" description="C2H2-type" evidence="10">
    <location>
        <begin position="533"/>
        <end position="560"/>
    </location>
</feature>
<evidence type="ECO:0000256" key="4">
    <source>
        <dbReference type="ARBA" id="ARBA00022771"/>
    </source>
</evidence>
<evidence type="ECO:0000256" key="3">
    <source>
        <dbReference type="ARBA" id="ARBA00022737"/>
    </source>
</evidence>
<dbReference type="Pfam" id="PF00096">
    <property type="entry name" value="zf-C2H2"/>
    <property type="match status" value="5"/>
</dbReference>
<dbReference type="RefSeq" id="XP_025417963.1">
    <property type="nucleotide sequence ID" value="XM_025562178.1"/>
</dbReference>
<dbReference type="Proteomes" id="UP000694846">
    <property type="component" value="Unplaced"/>
</dbReference>
<evidence type="ECO:0000256" key="7">
    <source>
        <dbReference type="ARBA" id="ARBA00023163"/>
    </source>
</evidence>
<dbReference type="PANTHER" id="PTHR47772">
    <property type="entry name" value="ZINC FINGER PROTEIN 200"/>
    <property type="match status" value="1"/>
</dbReference>
<evidence type="ECO:0000313" key="12">
    <source>
        <dbReference type="RefSeq" id="XP_025417963.1"/>
    </source>
</evidence>
<dbReference type="SMART" id="SM00355">
    <property type="entry name" value="ZnF_C2H2"/>
    <property type="match status" value="13"/>
</dbReference>
<comment type="subcellular location">
    <subcellularLocation>
        <location evidence="1">Nucleus</location>
    </subcellularLocation>
</comment>
<evidence type="ECO:0000256" key="5">
    <source>
        <dbReference type="ARBA" id="ARBA00022833"/>
    </source>
</evidence>
<dbReference type="OrthoDB" id="8823111at2759"/>
<dbReference type="GO" id="GO:0008270">
    <property type="term" value="F:zinc ion binding"/>
    <property type="evidence" value="ECO:0007669"/>
    <property type="project" value="UniProtKB-KW"/>
</dbReference>
<keyword evidence="11" id="KW-1185">Reference proteome</keyword>
<feature type="domain" description="C2H2-type" evidence="10">
    <location>
        <begin position="649"/>
        <end position="677"/>
    </location>
</feature>
<feature type="domain" description="C2H2-type" evidence="10">
    <location>
        <begin position="561"/>
        <end position="589"/>
    </location>
</feature>
<feature type="domain" description="C2H2-type" evidence="10">
    <location>
        <begin position="685"/>
        <end position="709"/>
    </location>
</feature>
<feature type="domain" description="C2H2-type" evidence="10">
    <location>
        <begin position="380"/>
        <end position="407"/>
    </location>
</feature>
<dbReference type="Gene3D" id="3.30.160.60">
    <property type="entry name" value="Classic Zinc Finger"/>
    <property type="match status" value="6"/>
</dbReference>
<dbReference type="GO" id="GO:0005634">
    <property type="term" value="C:nucleus"/>
    <property type="evidence" value="ECO:0007669"/>
    <property type="project" value="UniProtKB-SubCell"/>
</dbReference>
<organism evidence="11 12">
    <name type="scientific">Sipha flava</name>
    <name type="common">yellow sugarcane aphid</name>
    <dbReference type="NCBI Taxonomy" id="143950"/>
    <lineage>
        <taxon>Eukaryota</taxon>
        <taxon>Metazoa</taxon>
        <taxon>Ecdysozoa</taxon>
        <taxon>Arthropoda</taxon>
        <taxon>Hexapoda</taxon>
        <taxon>Insecta</taxon>
        <taxon>Pterygota</taxon>
        <taxon>Neoptera</taxon>
        <taxon>Paraneoptera</taxon>
        <taxon>Hemiptera</taxon>
        <taxon>Sternorrhyncha</taxon>
        <taxon>Aphidomorpha</taxon>
        <taxon>Aphidoidea</taxon>
        <taxon>Aphididae</taxon>
        <taxon>Sipha</taxon>
    </lineage>
</organism>
<reference evidence="12" key="1">
    <citation type="submission" date="2025-08" db="UniProtKB">
        <authorList>
            <consortium name="RefSeq"/>
        </authorList>
    </citation>
    <scope>IDENTIFICATION</scope>
    <source>
        <tissue evidence="12">Whole body</tissue>
    </source>
</reference>
<evidence type="ECO:0000256" key="1">
    <source>
        <dbReference type="ARBA" id="ARBA00004123"/>
    </source>
</evidence>
<keyword evidence="8" id="KW-0539">Nucleus</keyword>
<proteinExistence type="predicted"/>
<name>A0A8B8G561_9HEMI</name>
<dbReference type="FunFam" id="3.30.160.60:FF:000065">
    <property type="entry name" value="B-cell CLL/lymphoma 6, member B"/>
    <property type="match status" value="1"/>
</dbReference>
<feature type="domain" description="C2H2-type" evidence="10">
    <location>
        <begin position="593"/>
        <end position="621"/>
    </location>
</feature>
<keyword evidence="2" id="KW-0479">Metal-binding</keyword>
<evidence type="ECO:0000256" key="2">
    <source>
        <dbReference type="ARBA" id="ARBA00022723"/>
    </source>
</evidence>
<accession>A0A8B8G561</accession>
<feature type="domain" description="C2H2-type" evidence="10">
    <location>
        <begin position="201"/>
        <end position="223"/>
    </location>
</feature>
<evidence type="ECO:0000256" key="9">
    <source>
        <dbReference type="PROSITE-ProRule" id="PRU00042"/>
    </source>
</evidence>
<keyword evidence="7" id="KW-0804">Transcription</keyword>
<dbReference type="PROSITE" id="PS00028">
    <property type="entry name" value="ZINC_FINGER_C2H2_1"/>
    <property type="match status" value="11"/>
</dbReference>
<gene>
    <name evidence="12" type="primary">LOC112688806</name>
</gene>
<dbReference type="FunFam" id="3.30.160.60:FF:000744">
    <property type="entry name" value="zinc finger E-box-binding homeobox 1"/>
    <property type="match status" value="1"/>
</dbReference>
<feature type="domain" description="C2H2-type" evidence="10">
    <location>
        <begin position="322"/>
        <end position="345"/>
    </location>
</feature>
<evidence type="ECO:0000256" key="8">
    <source>
        <dbReference type="ARBA" id="ARBA00023242"/>
    </source>
</evidence>
<dbReference type="InterPro" id="IPR050636">
    <property type="entry name" value="C2H2-ZF_domain-containing"/>
</dbReference>
<protein>
    <submittedName>
        <fullName evidence="12">Zinc finger protein 888-like isoform X1</fullName>
    </submittedName>
</protein>
<dbReference type="FunFam" id="3.30.160.60:FF:000110">
    <property type="entry name" value="Zinc finger protein-like"/>
    <property type="match status" value="1"/>
</dbReference>
<keyword evidence="5" id="KW-0862">Zinc</keyword>
<dbReference type="GO" id="GO:0010468">
    <property type="term" value="P:regulation of gene expression"/>
    <property type="evidence" value="ECO:0007669"/>
    <property type="project" value="UniProtKB-ARBA"/>
</dbReference>
<feature type="domain" description="C2H2-type" evidence="10">
    <location>
        <begin position="712"/>
        <end position="737"/>
    </location>
</feature>
<evidence type="ECO:0000259" key="10">
    <source>
        <dbReference type="PROSITE" id="PS50157"/>
    </source>
</evidence>
<dbReference type="PANTHER" id="PTHR47772:SF4">
    <property type="entry name" value="ZFP64 ZINC FINGER PROTEIN"/>
    <property type="match status" value="1"/>
</dbReference>